<accession>A0A6J5DJU0</accession>
<protein>
    <submittedName>
        <fullName evidence="1">Uncharacterized protein</fullName>
    </submittedName>
</protein>
<keyword evidence="2" id="KW-1185">Reference proteome</keyword>
<dbReference type="Proteomes" id="UP000494363">
    <property type="component" value="Unassembled WGS sequence"/>
</dbReference>
<evidence type="ECO:0000313" key="1">
    <source>
        <dbReference type="EMBL" id="CAB3754213.1"/>
    </source>
</evidence>
<sequence length="146" mass="16048">MNHVLHNISPRGVARRVALGRWDYSTRHILGLRFTINFLGQGFALKQAPAGFLSGRRWVLTRDTSQKRFSQIVEISVGASGLHASGYAVYPGGWVGEVYAKDIHVPDDDIATTRLGGDSNARVVLDKMKAHMETLVASHIPAGTRR</sequence>
<gene>
    <name evidence="1" type="ORF">LMG29542_02280</name>
</gene>
<organism evidence="1 2">
    <name type="scientific">Paraburkholderia humisilvae</name>
    <dbReference type="NCBI Taxonomy" id="627669"/>
    <lineage>
        <taxon>Bacteria</taxon>
        <taxon>Pseudomonadati</taxon>
        <taxon>Pseudomonadota</taxon>
        <taxon>Betaproteobacteria</taxon>
        <taxon>Burkholderiales</taxon>
        <taxon>Burkholderiaceae</taxon>
        <taxon>Paraburkholderia</taxon>
    </lineage>
</organism>
<reference evidence="1 2" key="1">
    <citation type="submission" date="2020-04" db="EMBL/GenBank/DDBJ databases">
        <authorList>
            <person name="De Canck E."/>
        </authorList>
    </citation>
    <scope>NUCLEOTIDE SEQUENCE [LARGE SCALE GENOMIC DNA]</scope>
    <source>
        <strain evidence="1 2">LMG 29542</strain>
    </source>
</reference>
<proteinExistence type="predicted"/>
<dbReference type="RefSeq" id="WP_175226563.1">
    <property type="nucleotide sequence ID" value="NZ_CADIKH010000009.1"/>
</dbReference>
<evidence type="ECO:0000313" key="2">
    <source>
        <dbReference type="Proteomes" id="UP000494363"/>
    </source>
</evidence>
<dbReference type="AlphaFoldDB" id="A0A6J5DJU0"/>
<dbReference type="EMBL" id="CADIKH010000009">
    <property type="protein sequence ID" value="CAB3754213.1"/>
    <property type="molecule type" value="Genomic_DNA"/>
</dbReference>
<name>A0A6J5DJU0_9BURK</name>